<dbReference type="EMBL" id="CAJEWN010000038">
    <property type="protein sequence ID" value="CAD2147142.1"/>
    <property type="molecule type" value="Genomic_DNA"/>
</dbReference>
<evidence type="ECO:0000313" key="11">
    <source>
        <dbReference type="EMBL" id="CAD2147142.1"/>
    </source>
</evidence>
<dbReference type="AlphaFoldDB" id="A0A6V7U7C9"/>
<dbReference type="Pfam" id="PF00439">
    <property type="entry name" value="Bromodomain"/>
    <property type="match status" value="1"/>
</dbReference>
<feature type="region of interest" description="Disordered" evidence="9">
    <location>
        <begin position="215"/>
        <end position="285"/>
    </location>
</feature>
<keyword evidence="2" id="KW-0677">Repeat</keyword>
<evidence type="ECO:0000256" key="8">
    <source>
        <dbReference type="PROSITE-ProRule" id="PRU00035"/>
    </source>
</evidence>
<dbReference type="Gene3D" id="1.20.920.10">
    <property type="entry name" value="Bromodomain-like"/>
    <property type="match status" value="1"/>
</dbReference>
<dbReference type="InterPro" id="IPR036427">
    <property type="entry name" value="Bromodomain-like_sf"/>
</dbReference>
<reference evidence="11 12" key="1">
    <citation type="submission" date="2020-08" db="EMBL/GenBank/DDBJ databases">
        <authorList>
            <person name="Koutsovoulos G."/>
            <person name="Danchin GJ E."/>
        </authorList>
    </citation>
    <scope>NUCLEOTIDE SEQUENCE [LARGE SCALE GENOMIC DNA]</scope>
</reference>
<evidence type="ECO:0000313" key="12">
    <source>
        <dbReference type="Proteomes" id="UP000580250"/>
    </source>
</evidence>
<dbReference type="Proteomes" id="UP000580250">
    <property type="component" value="Unassembled WGS sequence"/>
</dbReference>
<dbReference type="SMART" id="SM00297">
    <property type="entry name" value="BROMO"/>
    <property type="match status" value="1"/>
</dbReference>
<dbReference type="PROSITE" id="PS00633">
    <property type="entry name" value="BROMODOMAIN_1"/>
    <property type="match status" value="1"/>
</dbReference>
<evidence type="ECO:0000256" key="6">
    <source>
        <dbReference type="ARBA" id="ARBA00023163"/>
    </source>
</evidence>
<protein>
    <recommendedName>
        <fullName evidence="10">Bromo domain-containing protein</fullName>
    </recommendedName>
</protein>
<proteinExistence type="predicted"/>
<keyword evidence="6" id="KW-0804">Transcription</keyword>
<keyword evidence="3" id="KW-0156">Chromatin regulator</keyword>
<dbReference type="PRINTS" id="PR00503">
    <property type="entry name" value="BROMODOMAIN"/>
</dbReference>
<feature type="region of interest" description="Disordered" evidence="9">
    <location>
        <begin position="1"/>
        <end position="97"/>
    </location>
</feature>
<dbReference type="InterPro" id="IPR001487">
    <property type="entry name" value="Bromodomain"/>
</dbReference>
<organism evidence="11 12">
    <name type="scientific">Meloidogyne enterolobii</name>
    <name type="common">Root-knot nematode worm</name>
    <name type="synonym">Meloidogyne mayaguensis</name>
    <dbReference type="NCBI Taxonomy" id="390850"/>
    <lineage>
        <taxon>Eukaryota</taxon>
        <taxon>Metazoa</taxon>
        <taxon>Ecdysozoa</taxon>
        <taxon>Nematoda</taxon>
        <taxon>Chromadorea</taxon>
        <taxon>Rhabditida</taxon>
        <taxon>Tylenchina</taxon>
        <taxon>Tylenchomorpha</taxon>
        <taxon>Tylenchoidea</taxon>
        <taxon>Meloidogynidae</taxon>
        <taxon>Meloidogyninae</taxon>
        <taxon>Meloidogyne</taxon>
    </lineage>
</organism>
<dbReference type="GO" id="GO:0006338">
    <property type="term" value="P:chromatin remodeling"/>
    <property type="evidence" value="ECO:0007669"/>
    <property type="project" value="InterPro"/>
</dbReference>
<evidence type="ECO:0000256" key="5">
    <source>
        <dbReference type="ARBA" id="ARBA00023117"/>
    </source>
</evidence>
<evidence type="ECO:0000256" key="3">
    <source>
        <dbReference type="ARBA" id="ARBA00022853"/>
    </source>
</evidence>
<dbReference type="GO" id="GO:0016586">
    <property type="term" value="C:RSC-type complex"/>
    <property type="evidence" value="ECO:0007669"/>
    <property type="project" value="InterPro"/>
</dbReference>
<feature type="domain" description="Bromo" evidence="10">
    <location>
        <begin position="118"/>
        <end position="188"/>
    </location>
</feature>
<dbReference type="PANTHER" id="PTHR16062:SF22">
    <property type="entry name" value="HISTONE-LYSINE N-METHYLTRANSFERASE ASH1L"/>
    <property type="match status" value="1"/>
</dbReference>
<accession>A0A6V7U7C9</accession>
<feature type="compositionally biased region" description="Acidic residues" evidence="9">
    <location>
        <begin position="15"/>
        <end position="24"/>
    </location>
</feature>
<gene>
    <name evidence="11" type="ORF">MENT_LOCUS8869</name>
</gene>
<dbReference type="GO" id="GO:0006368">
    <property type="term" value="P:transcription elongation by RNA polymerase II"/>
    <property type="evidence" value="ECO:0007669"/>
    <property type="project" value="TreeGrafter"/>
</dbReference>
<evidence type="ECO:0000256" key="2">
    <source>
        <dbReference type="ARBA" id="ARBA00022737"/>
    </source>
</evidence>
<evidence type="ECO:0000256" key="1">
    <source>
        <dbReference type="ARBA" id="ARBA00004123"/>
    </source>
</evidence>
<keyword evidence="4" id="KW-0805">Transcription regulation</keyword>
<dbReference type="OrthoDB" id="784962at2759"/>
<sequence>MTDKEWLSQMGERWEDTEDDEDISELIPGKKKKGAGRKKDGTPESGEPAKRGRKRKKAMDEESGAGSGDDSNAGTPVPGRRGVAAKRAKGAKMPPSNPKFTEKLLTCLDTLINYKDSRGRELSGPFIQLPSRREYPDYYEQIEHPMDLNRIRRKINDDKYTLLEQMTSDVNLLCDNAQRFNIEGSDIHEDSKLLNIVWHRIVEAVSLQEQQQQKQRQAATTTNTIIPIKQQESQPSTSNDTPPVLQPMTGSMEIINDEQASNSASTDETLTNQEKKCDIRKGGRI</sequence>
<evidence type="ECO:0000256" key="4">
    <source>
        <dbReference type="ARBA" id="ARBA00023015"/>
    </source>
</evidence>
<keyword evidence="5 8" id="KW-0103">Bromodomain</keyword>
<feature type="compositionally biased region" description="Basic and acidic residues" evidence="9">
    <location>
        <begin position="37"/>
        <end position="50"/>
    </location>
</feature>
<dbReference type="InterPro" id="IPR037382">
    <property type="entry name" value="Rsc/polybromo"/>
</dbReference>
<feature type="compositionally biased region" description="Basic and acidic residues" evidence="9">
    <location>
        <begin position="273"/>
        <end position="285"/>
    </location>
</feature>
<keyword evidence="7" id="KW-0539">Nucleus</keyword>
<dbReference type="SUPFAM" id="SSF47370">
    <property type="entry name" value="Bromodomain"/>
    <property type="match status" value="1"/>
</dbReference>
<feature type="compositionally biased region" description="Polar residues" evidence="9">
    <location>
        <begin position="258"/>
        <end position="272"/>
    </location>
</feature>
<dbReference type="GO" id="GO:0003682">
    <property type="term" value="F:chromatin binding"/>
    <property type="evidence" value="ECO:0007669"/>
    <property type="project" value="TreeGrafter"/>
</dbReference>
<feature type="compositionally biased region" description="Polar residues" evidence="9">
    <location>
        <begin position="218"/>
        <end position="241"/>
    </location>
</feature>
<comment type="subcellular location">
    <subcellularLocation>
        <location evidence="1">Nucleus</location>
    </subcellularLocation>
</comment>
<dbReference type="PROSITE" id="PS50014">
    <property type="entry name" value="BROMODOMAIN_2"/>
    <property type="match status" value="1"/>
</dbReference>
<name>A0A6V7U7C9_MELEN</name>
<dbReference type="PANTHER" id="PTHR16062">
    <property type="entry name" value="SWI/SNF-RELATED"/>
    <property type="match status" value="1"/>
</dbReference>
<feature type="compositionally biased region" description="Low complexity" evidence="9">
    <location>
        <begin position="68"/>
        <end position="82"/>
    </location>
</feature>
<dbReference type="InterPro" id="IPR018359">
    <property type="entry name" value="Bromodomain_CS"/>
</dbReference>
<comment type="caution">
    <text evidence="11">The sequence shown here is derived from an EMBL/GenBank/DDBJ whole genome shotgun (WGS) entry which is preliminary data.</text>
</comment>
<evidence type="ECO:0000256" key="7">
    <source>
        <dbReference type="ARBA" id="ARBA00023242"/>
    </source>
</evidence>
<evidence type="ECO:0000256" key="9">
    <source>
        <dbReference type="SAM" id="MobiDB-lite"/>
    </source>
</evidence>
<evidence type="ECO:0000259" key="10">
    <source>
        <dbReference type="PROSITE" id="PS50014"/>
    </source>
</evidence>